<keyword evidence="2" id="KW-0812">Transmembrane</keyword>
<feature type="transmembrane region" description="Helical" evidence="2">
    <location>
        <begin position="64"/>
        <end position="85"/>
    </location>
</feature>
<name>A0ABT0GIJ9_9GAMM</name>
<evidence type="ECO:0000313" key="3">
    <source>
        <dbReference type="EMBL" id="MCK7594371.1"/>
    </source>
</evidence>
<dbReference type="Proteomes" id="UP001431449">
    <property type="component" value="Unassembled WGS sequence"/>
</dbReference>
<evidence type="ECO:0000313" key="4">
    <source>
        <dbReference type="Proteomes" id="UP001431449"/>
    </source>
</evidence>
<dbReference type="PANTHER" id="PTHR33219:SF14">
    <property type="entry name" value="PROTEIN COFACTOR ASSEMBLY OF COMPLEX C SUBUNIT B CCB3, CHLOROPLASTIC-RELATED"/>
    <property type="match status" value="1"/>
</dbReference>
<dbReference type="RefSeq" id="WP_248209454.1">
    <property type="nucleotide sequence ID" value="NZ_JALNMH010000009.1"/>
</dbReference>
<comment type="similarity">
    <text evidence="1">Belongs to the YggT family.</text>
</comment>
<evidence type="ECO:0000256" key="2">
    <source>
        <dbReference type="SAM" id="Phobius"/>
    </source>
</evidence>
<feature type="transmembrane region" description="Helical" evidence="2">
    <location>
        <begin position="161"/>
        <end position="181"/>
    </location>
</feature>
<keyword evidence="4" id="KW-1185">Reference proteome</keyword>
<protein>
    <submittedName>
        <fullName evidence="3">YggT family protein</fullName>
    </submittedName>
</protein>
<accession>A0ABT0GIJ9</accession>
<comment type="caution">
    <text evidence="3">The sequence shown here is derived from an EMBL/GenBank/DDBJ whole genome shotgun (WGS) entry which is preliminary data.</text>
</comment>
<dbReference type="PANTHER" id="PTHR33219">
    <property type="entry name" value="YLMG HOMOLOG PROTEIN 2, CHLOROPLASTIC"/>
    <property type="match status" value="1"/>
</dbReference>
<organism evidence="3 4">
    <name type="scientific">Pseudomarimonas salicorniae</name>
    <dbReference type="NCBI Taxonomy" id="2933270"/>
    <lineage>
        <taxon>Bacteria</taxon>
        <taxon>Pseudomonadati</taxon>
        <taxon>Pseudomonadota</taxon>
        <taxon>Gammaproteobacteria</taxon>
        <taxon>Lysobacterales</taxon>
        <taxon>Lysobacteraceae</taxon>
        <taxon>Pseudomarimonas</taxon>
    </lineage>
</organism>
<sequence>MGYVANAGAILIHVLFGLLIGLFVLRVLLQLVRANFYNPICQFFYKATNPVLMPMRRVFKPWRALDTAGLLVALVLCAIKVWLLAALSGFGLSPGALAVLALAGLIDFVLTLYFWLIIIRIVASFFATDSYHPIIPPLTQLTEPVLAPLRRALPALGPFDLSPLVATLGILLAQALLVAPLTDLGMALARG</sequence>
<keyword evidence="2" id="KW-1133">Transmembrane helix</keyword>
<proteinExistence type="inferred from homology"/>
<keyword evidence="2" id="KW-0472">Membrane</keyword>
<reference evidence="3" key="1">
    <citation type="submission" date="2022-04" db="EMBL/GenBank/DDBJ databases">
        <title>Lysobacter sp. CAU 1642 isolated from sea sand.</title>
        <authorList>
            <person name="Kim W."/>
        </authorList>
    </citation>
    <scope>NUCLEOTIDE SEQUENCE</scope>
    <source>
        <strain evidence="3">CAU 1642</strain>
    </source>
</reference>
<feature type="transmembrane region" description="Helical" evidence="2">
    <location>
        <begin position="6"/>
        <end position="29"/>
    </location>
</feature>
<feature type="transmembrane region" description="Helical" evidence="2">
    <location>
        <begin position="97"/>
        <end position="118"/>
    </location>
</feature>
<evidence type="ECO:0000256" key="1">
    <source>
        <dbReference type="ARBA" id="ARBA00010894"/>
    </source>
</evidence>
<dbReference type="Pfam" id="PF02325">
    <property type="entry name" value="CCB3_YggT"/>
    <property type="match status" value="2"/>
</dbReference>
<gene>
    <name evidence="3" type="ORF">M0G41_11905</name>
</gene>
<dbReference type="InterPro" id="IPR003425">
    <property type="entry name" value="CCB3/YggT"/>
</dbReference>
<dbReference type="EMBL" id="JALNMH010000009">
    <property type="protein sequence ID" value="MCK7594371.1"/>
    <property type="molecule type" value="Genomic_DNA"/>
</dbReference>